<dbReference type="SMART" id="SM00854">
    <property type="entry name" value="PGA_cap"/>
    <property type="match status" value="1"/>
</dbReference>
<proteinExistence type="inferred from homology"/>
<dbReference type="Proteomes" id="UP001595847">
    <property type="component" value="Unassembled WGS sequence"/>
</dbReference>
<evidence type="ECO:0000256" key="1">
    <source>
        <dbReference type="ARBA" id="ARBA00005662"/>
    </source>
</evidence>
<dbReference type="SUPFAM" id="SSF56300">
    <property type="entry name" value="Metallo-dependent phosphatases"/>
    <property type="match status" value="1"/>
</dbReference>
<dbReference type="InterPro" id="IPR052169">
    <property type="entry name" value="CW_Biosynth-Accessory"/>
</dbReference>
<dbReference type="CDD" id="cd07381">
    <property type="entry name" value="MPP_CapA"/>
    <property type="match status" value="1"/>
</dbReference>
<dbReference type="PANTHER" id="PTHR33393">
    <property type="entry name" value="POLYGLUTAMINE SYNTHESIS ACCESSORY PROTEIN RV0574C-RELATED"/>
    <property type="match status" value="1"/>
</dbReference>
<dbReference type="InterPro" id="IPR029052">
    <property type="entry name" value="Metallo-depent_PP-like"/>
</dbReference>
<protein>
    <submittedName>
        <fullName evidence="3">CapA family protein</fullName>
    </submittedName>
</protein>
<comment type="caution">
    <text evidence="3">The sequence shown here is derived from an EMBL/GenBank/DDBJ whole genome shotgun (WGS) entry which is preliminary data.</text>
</comment>
<evidence type="ECO:0000313" key="3">
    <source>
        <dbReference type="EMBL" id="MFC3995778.1"/>
    </source>
</evidence>
<feature type="domain" description="Capsule synthesis protein CapA" evidence="2">
    <location>
        <begin position="26"/>
        <end position="311"/>
    </location>
</feature>
<evidence type="ECO:0000259" key="2">
    <source>
        <dbReference type="SMART" id="SM00854"/>
    </source>
</evidence>
<sequence>MKQEPTRARTTRADGAPALQSREEVSLMLCGDVMTGRGIDQILPHPLDPLLREPGSDDARGYVALAEAAHGPVPRPAGFDWPWGDVLAAAERFAPDVRLINLETSVTRSSGFASGKAVHYRMSPENLPALGALRPDACALANNHVLDFGRQGLLDTLDALAAAGLRGVGAGRDAEEARRPAVITTAGGRVAVFSCGMASSGIPPDWAATADRPGVQVLRDRAGTDADADNDDGLADRIREQKRAGAVVVVSVHWGSNWGYDIDPDLVETAHALVDAGADLVHGHSSHHPRPIEVYRDRLILYGCGDTVNDYEGIPGYARFRDDLRLVYLASVDAQRGNLVSLRMIPLRARRLRLESALATDADWLRATLDRVSHPFGVTVDRAPDGMLTVSATNPP</sequence>
<dbReference type="Pfam" id="PF09587">
    <property type="entry name" value="PGA_cap"/>
    <property type="match status" value="1"/>
</dbReference>
<keyword evidence="4" id="KW-1185">Reference proteome</keyword>
<name>A0ABV8FLZ5_9ACTN</name>
<organism evidence="3 4">
    <name type="scientific">Nocardiopsis sediminis</name>
    <dbReference type="NCBI Taxonomy" id="1778267"/>
    <lineage>
        <taxon>Bacteria</taxon>
        <taxon>Bacillati</taxon>
        <taxon>Actinomycetota</taxon>
        <taxon>Actinomycetes</taxon>
        <taxon>Streptosporangiales</taxon>
        <taxon>Nocardiopsidaceae</taxon>
        <taxon>Nocardiopsis</taxon>
    </lineage>
</organism>
<dbReference type="RefSeq" id="WP_378531254.1">
    <property type="nucleotide sequence ID" value="NZ_JBHSBH010000005.1"/>
</dbReference>
<accession>A0ABV8FLZ5</accession>
<dbReference type="Gene3D" id="3.60.21.10">
    <property type="match status" value="1"/>
</dbReference>
<evidence type="ECO:0000313" key="4">
    <source>
        <dbReference type="Proteomes" id="UP001595847"/>
    </source>
</evidence>
<dbReference type="InterPro" id="IPR019079">
    <property type="entry name" value="Capsule_synth_CapA"/>
</dbReference>
<dbReference type="PANTHER" id="PTHR33393:SF11">
    <property type="entry name" value="POLYGLUTAMINE SYNTHESIS ACCESSORY PROTEIN RV0574C-RELATED"/>
    <property type="match status" value="1"/>
</dbReference>
<gene>
    <name evidence="3" type="ORF">ACFOVU_07620</name>
</gene>
<dbReference type="EMBL" id="JBHSBH010000005">
    <property type="protein sequence ID" value="MFC3995778.1"/>
    <property type="molecule type" value="Genomic_DNA"/>
</dbReference>
<comment type="similarity">
    <text evidence="1">Belongs to the CapA family.</text>
</comment>
<reference evidence="4" key="1">
    <citation type="journal article" date="2019" name="Int. J. Syst. Evol. Microbiol.">
        <title>The Global Catalogue of Microorganisms (GCM) 10K type strain sequencing project: providing services to taxonomists for standard genome sequencing and annotation.</title>
        <authorList>
            <consortium name="The Broad Institute Genomics Platform"/>
            <consortium name="The Broad Institute Genome Sequencing Center for Infectious Disease"/>
            <person name="Wu L."/>
            <person name="Ma J."/>
        </authorList>
    </citation>
    <scope>NUCLEOTIDE SEQUENCE [LARGE SCALE GENOMIC DNA]</scope>
    <source>
        <strain evidence="4">TBRC 1826</strain>
    </source>
</reference>